<evidence type="ECO:0000313" key="2">
    <source>
        <dbReference type="Proteomes" id="UP000077202"/>
    </source>
</evidence>
<organism evidence="1 2">
    <name type="scientific">Marchantia polymorpha subsp. ruderalis</name>
    <dbReference type="NCBI Taxonomy" id="1480154"/>
    <lineage>
        <taxon>Eukaryota</taxon>
        <taxon>Viridiplantae</taxon>
        <taxon>Streptophyta</taxon>
        <taxon>Embryophyta</taxon>
        <taxon>Marchantiophyta</taxon>
        <taxon>Marchantiopsida</taxon>
        <taxon>Marchantiidae</taxon>
        <taxon>Marchantiales</taxon>
        <taxon>Marchantiaceae</taxon>
        <taxon>Marchantia</taxon>
    </lineage>
</organism>
<protein>
    <submittedName>
        <fullName evidence="1">Uncharacterized protein</fullName>
    </submittedName>
</protein>
<keyword evidence="2" id="KW-1185">Reference proteome</keyword>
<dbReference type="AlphaFoldDB" id="A0A176VZR5"/>
<proteinExistence type="predicted"/>
<gene>
    <name evidence="1" type="ORF">AXG93_2818s1030</name>
</gene>
<evidence type="ECO:0000313" key="1">
    <source>
        <dbReference type="EMBL" id="OAE25426.1"/>
    </source>
</evidence>
<dbReference type="Proteomes" id="UP000077202">
    <property type="component" value="Unassembled WGS sequence"/>
</dbReference>
<name>A0A176VZR5_MARPO</name>
<dbReference type="EMBL" id="LVLJ01002338">
    <property type="protein sequence ID" value="OAE25426.1"/>
    <property type="molecule type" value="Genomic_DNA"/>
</dbReference>
<comment type="caution">
    <text evidence="1">The sequence shown here is derived from an EMBL/GenBank/DDBJ whole genome shotgun (WGS) entry which is preliminary data.</text>
</comment>
<reference evidence="1" key="1">
    <citation type="submission" date="2016-03" db="EMBL/GenBank/DDBJ databases">
        <title>Mechanisms controlling the formation of the plant cell surface in tip-growing cells are functionally conserved among land plants.</title>
        <authorList>
            <person name="Honkanen S."/>
            <person name="Jones V.A."/>
            <person name="Morieri G."/>
            <person name="Champion C."/>
            <person name="Hetherington A.J."/>
            <person name="Kelly S."/>
            <person name="Saint-Marcoux D."/>
            <person name="Proust H."/>
            <person name="Prescott H."/>
            <person name="Dolan L."/>
        </authorList>
    </citation>
    <scope>NUCLEOTIDE SEQUENCE [LARGE SCALE GENOMIC DNA]</scope>
    <source>
        <tissue evidence="1">Whole gametophyte</tissue>
    </source>
</reference>
<sequence length="245" mass="27264">MASILHDYNNTVPASGQLRRTWCAGCRKYSLVKSVPTTLVQHQLQLSTASTCASSKLEIGAALRLESYRLGHSQGRERSLVKYSSRSSYNYVAETLVLEIRSLTYSCVWVECELLLGLRAKHQVSSILVLEWKCVIGEPSNSLSEKEMELLEVCAKSADTFRGFGSIVIDEARGWVENIEATISSLLAPFEDLDVLIVYTIQRSLRTVDPVNMCTVYGKGASTTVRISSLGITLVRSWSVIEFER</sequence>
<accession>A0A176VZR5</accession>